<evidence type="ECO:0000313" key="2">
    <source>
        <dbReference type="EMBL" id="BCJ46872.1"/>
    </source>
</evidence>
<reference evidence="2 3" key="1">
    <citation type="submission" date="2020-08" db="EMBL/GenBank/DDBJ databases">
        <title>Whole genome shotgun sequence of Actinoplanes ianthinogenes NBRC 13996.</title>
        <authorList>
            <person name="Komaki H."/>
            <person name="Tamura T."/>
        </authorList>
    </citation>
    <scope>NUCLEOTIDE SEQUENCE [LARGE SCALE GENOMIC DNA]</scope>
    <source>
        <strain evidence="2 3">NBRC 13996</strain>
    </source>
</reference>
<sequence>MWQAGRMDASDVASALDELRRALGPQTGGDWTVRAGDLDWSCRETAAHIAHDLLAYAAQLAGGADHGYLPLDLTVRETATPDEILRIIDAAGALLITQLRAAGPETRAWHWGPTDPSGFAALGVNEIVLHTYDITQGLGTGWCPPPAACAAVLARLFPDHPAGDPVRALLWCTGRIALPDLPRRTSWTLRAAVD</sequence>
<protein>
    <recommendedName>
        <fullName evidence="1">Mycothiol-dependent maleylpyruvate isomerase metal-binding domain-containing protein</fullName>
    </recommendedName>
</protein>
<dbReference type="SUPFAM" id="SSF109854">
    <property type="entry name" value="DinB/YfiT-like putative metalloenzymes"/>
    <property type="match status" value="1"/>
</dbReference>
<proteinExistence type="predicted"/>
<organism evidence="2 3">
    <name type="scientific">Actinoplanes ianthinogenes</name>
    <dbReference type="NCBI Taxonomy" id="122358"/>
    <lineage>
        <taxon>Bacteria</taxon>
        <taxon>Bacillati</taxon>
        <taxon>Actinomycetota</taxon>
        <taxon>Actinomycetes</taxon>
        <taxon>Micromonosporales</taxon>
        <taxon>Micromonosporaceae</taxon>
        <taxon>Actinoplanes</taxon>
    </lineage>
</organism>
<keyword evidence="3" id="KW-1185">Reference proteome</keyword>
<dbReference type="InterPro" id="IPR034660">
    <property type="entry name" value="DinB/YfiT-like"/>
</dbReference>
<evidence type="ECO:0000313" key="3">
    <source>
        <dbReference type="Proteomes" id="UP000676967"/>
    </source>
</evidence>
<dbReference type="EMBL" id="AP023356">
    <property type="protein sequence ID" value="BCJ46872.1"/>
    <property type="molecule type" value="Genomic_DNA"/>
</dbReference>
<feature type="domain" description="Mycothiol-dependent maleylpyruvate isomerase metal-binding" evidence="1">
    <location>
        <begin position="13"/>
        <end position="134"/>
    </location>
</feature>
<dbReference type="InterPro" id="IPR024344">
    <property type="entry name" value="MDMPI_metal-binding"/>
</dbReference>
<evidence type="ECO:0000259" key="1">
    <source>
        <dbReference type="Pfam" id="PF11716"/>
    </source>
</evidence>
<gene>
    <name evidence="2" type="ORF">Aiant_75290</name>
</gene>
<dbReference type="Pfam" id="PF11716">
    <property type="entry name" value="MDMPI_N"/>
    <property type="match status" value="1"/>
</dbReference>
<dbReference type="Proteomes" id="UP000676967">
    <property type="component" value="Chromosome"/>
</dbReference>
<name>A0ABN6CNR6_9ACTN</name>
<accession>A0ABN6CNR6</accession>